<dbReference type="GO" id="GO:0000976">
    <property type="term" value="F:transcription cis-regulatory region binding"/>
    <property type="evidence" value="ECO:0007669"/>
    <property type="project" value="TreeGrafter"/>
</dbReference>
<dbReference type="GO" id="GO:0003700">
    <property type="term" value="F:DNA-binding transcription factor activity"/>
    <property type="evidence" value="ECO:0007669"/>
    <property type="project" value="InterPro"/>
</dbReference>
<proteinExistence type="inferred from homology"/>
<dbReference type="InterPro" id="IPR043135">
    <property type="entry name" value="Fur_C"/>
</dbReference>
<feature type="binding site" evidence="7">
    <location>
        <position position="132"/>
    </location>
    <ligand>
        <name>Zn(2+)</name>
        <dbReference type="ChEBI" id="CHEBI:29105"/>
    </ligand>
</feature>
<dbReference type="Gene3D" id="3.30.1490.190">
    <property type="match status" value="1"/>
</dbReference>
<evidence type="ECO:0000256" key="7">
    <source>
        <dbReference type="PIRSR" id="PIRSR602481-1"/>
    </source>
</evidence>
<evidence type="ECO:0000256" key="3">
    <source>
        <dbReference type="ARBA" id="ARBA00022833"/>
    </source>
</evidence>
<dbReference type="InterPro" id="IPR036388">
    <property type="entry name" value="WH-like_DNA-bd_sf"/>
</dbReference>
<reference evidence="8 9" key="1">
    <citation type="submission" date="2019-02" db="EMBL/GenBank/DDBJ databases">
        <title>Genomic Encyclopedia of Type Strains, Phase IV (KMG-IV): sequencing the most valuable type-strain genomes for metagenomic binning, comparative biology and taxonomic classification.</title>
        <authorList>
            <person name="Goeker M."/>
        </authorList>
    </citation>
    <scope>NUCLEOTIDE SEQUENCE [LARGE SCALE GENOMIC DNA]</scope>
    <source>
        <strain evidence="8 9">DSM 28825</strain>
    </source>
</reference>
<keyword evidence="7" id="KW-0479">Metal-binding</keyword>
<keyword evidence="5" id="KW-0238">DNA-binding</keyword>
<comment type="similarity">
    <text evidence="1">Belongs to the Fur family.</text>
</comment>
<dbReference type="InterPro" id="IPR002481">
    <property type="entry name" value="FUR"/>
</dbReference>
<comment type="caution">
    <text evidence="8">The sequence shown here is derived from an EMBL/GenBank/DDBJ whole genome shotgun (WGS) entry which is preliminary data.</text>
</comment>
<dbReference type="Gene3D" id="1.10.10.10">
    <property type="entry name" value="Winged helix-like DNA-binding domain superfamily/Winged helix DNA-binding domain"/>
    <property type="match status" value="1"/>
</dbReference>
<dbReference type="Pfam" id="PF01475">
    <property type="entry name" value="FUR"/>
    <property type="match status" value="1"/>
</dbReference>
<keyword evidence="9" id="KW-1185">Reference proteome</keyword>
<dbReference type="SUPFAM" id="SSF46785">
    <property type="entry name" value="Winged helix' DNA-binding domain"/>
    <property type="match status" value="1"/>
</dbReference>
<evidence type="ECO:0000313" key="8">
    <source>
        <dbReference type="EMBL" id="RZT91320.1"/>
    </source>
</evidence>
<dbReference type="GO" id="GO:0008270">
    <property type="term" value="F:zinc ion binding"/>
    <property type="evidence" value="ECO:0007669"/>
    <property type="project" value="TreeGrafter"/>
</dbReference>
<dbReference type="PANTHER" id="PTHR33202:SF22">
    <property type="entry name" value="HYDROGEN PEROXIDE SENSITIVE REPRESSOR"/>
    <property type="match status" value="1"/>
</dbReference>
<keyword evidence="4" id="KW-0805">Transcription regulation</keyword>
<evidence type="ECO:0000256" key="4">
    <source>
        <dbReference type="ARBA" id="ARBA00023015"/>
    </source>
</evidence>
<evidence type="ECO:0000256" key="6">
    <source>
        <dbReference type="ARBA" id="ARBA00023163"/>
    </source>
</evidence>
<organism evidence="8 9">
    <name type="scientific">Ancylomarina subtilis</name>
    <dbReference type="NCBI Taxonomy" id="1639035"/>
    <lineage>
        <taxon>Bacteria</taxon>
        <taxon>Pseudomonadati</taxon>
        <taxon>Bacteroidota</taxon>
        <taxon>Bacteroidia</taxon>
        <taxon>Marinilabiliales</taxon>
        <taxon>Marinifilaceae</taxon>
        <taxon>Ancylomarina</taxon>
    </lineage>
</organism>
<comment type="cofactor">
    <cofactor evidence="7">
        <name>Zn(2+)</name>
        <dbReference type="ChEBI" id="CHEBI:29105"/>
    </cofactor>
    <text evidence="7">Binds 1 zinc ion per subunit.</text>
</comment>
<keyword evidence="3 7" id="KW-0862">Zinc</keyword>
<evidence type="ECO:0000256" key="2">
    <source>
        <dbReference type="ARBA" id="ARBA00022491"/>
    </source>
</evidence>
<dbReference type="GO" id="GO:1900376">
    <property type="term" value="P:regulation of secondary metabolite biosynthetic process"/>
    <property type="evidence" value="ECO:0007669"/>
    <property type="project" value="TreeGrafter"/>
</dbReference>
<protein>
    <submittedName>
        <fullName evidence="8">Fur family ferric uptake transcriptional regulator</fullName>
    </submittedName>
</protein>
<accession>A0A4Q7V794</accession>
<name>A0A4Q7V794_9BACT</name>
<dbReference type="GO" id="GO:0045892">
    <property type="term" value="P:negative regulation of DNA-templated transcription"/>
    <property type="evidence" value="ECO:0007669"/>
    <property type="project" value="TreeGrafter"/>
</dbReference>
<feature type="binding site" evidence="7">
    <location>
        <position position="99"/>
    </location>
    <ligand>
        <name>Zn(2+)</name>
        <dbReference type="ChEBI" id="CHEBI:29105"/>
    </ligand>
</feature>
<dbReference type="OrthoDB" id="594893at2"/>
<dbReference type="EMBL" id="SHKN01000005">
    <property type="protein sequence ID" value="RZT91320.1"/>
    <property type="molecule type" value="Genomic_DNA"/>
</dbReference>
<dbReference type="Proteomes" id="UP000293562">
    <property type="component" value="Unassembled WGS sequence"/>
</dbReference>
<dbReference type="PANTHER" id="PTHR33202">
    <property type="entry name" value="ZINC UPTAKE REGULATION PROTEIN"/>
    <property type="match status" value="1"/>
</dbReference>
<dbReference type="InterPro" id="IPR036390">
    <property type="entry name" value="WH_DNA-bd_sf"/>
</dbReference>
<keyword evidence="2" id="KW-0678">Repressor</keyword>
<evidence type="ECO:0000313" key="9">
    <source>
        <dbReference type="Proteomes" id="UP000293562"/>
    </source>
</evidence>
<sequence length="137" mass="15770">MKKELDRKFKSKNIKPTAMRQLVLQILIEEKTAISLPELEQKFENADRATLYRTLKTFQENQLIHSIEDGTGSRKYALCEDFCTCEPEYLHIHFSCNKCGKTYCLKDSPIPQPDLPDGFEFSNANFVIKGICSNCKV</sequence>
<gene>
    <name evidence="8" type="ORF">EV201_3134</name>
</gene>
<keyword evidence="6" id="KW-0804">Transcription</keyword>
<dbReference type="RefSeq" id="WP_130308489.1">
    <property type="nucleotide sequence ID" value="NZ_SHKN01000005.1"/>
</dbReference>
<dbReference type="AlphaFoldDB" id="A0A4Q7V794"/>
<evidence type="ECO:0000256" key="5">
    <source>
        <dbReference type="ARBA" id="ARBA00023125"/>
    </source>
</evidence>
<dbReference type="CDD" id="cd07153">
    <property type="entry name" value="Fur_like"/>
    <property type="match status" value="1"/>
</dbReference>
<evidence type="ECO:0000256" key="1">
    <source>
        <dbReference type="ARBA" id="ARBA00007957"/>
    </source>
</evidence>
<feature type="binding site" evidence="7">
    <location>
        <position position="96"/>
    </location>
    <ligand>
        <name>Zn(2+)</name>
        <dbReference type="ChEBI" id="CHEBI:29105"/>
    </ligand>
</feature>
<feature type="binding site" evidence="7">
    <location>
        <position position="135"/>
    </location>
    <ligand>
        <name>Zn(2+)</name>
        <dbReference type="ChEBI" id="CHEBI:29105"/>
    </ligand>
</feature>